<dbReference type="AlphaFoldDB" id="D7WCB1"/>
<proteinExistence type="predicted"/>
<comment type="caution">
    <text evidence="2">The sequence shown here is derived from an EMBL/GenBank/DDBJ whole genome shotgun (WGS) entry which is preliminary data.</text>
</comment>
<evidence type="ECO:0000313" key="2">
    <source>
        <dbReference type="EMBL" id="EFK54740.1"/>
    </source>
</evidence>
<dbReference type="RefSeq" id="WP_005289282.1">
    <property type="nucleotide sequence ID" value="NZ_CM000961.1"/>
</dbReference>
<dbReference type="InterPro" id="IPR011009">
    <property type="entry name" value="Kinase-like_dom_sf"/>
</dbReference>
<evidence type="ECO:0000259" key="1">
    <source>
        <dbReference type="Pfam" id="PF01636"/>
    </source>
</evidence>
<dbReference type="SUPFAM" id="SSF56112">
    <property type="entry name" value="Protein kinase-like (PK-like)"/>
    <property type="match status" value="1"/>
</dbReference>
<dbReference type="EMBL" id="ACLJ02000002">
    <property type="protein sequence ID" value="EFK54740.1"/>
    <property type="molecule type" value="Genomic_DNA"/>
</dbReference>
<organism evidence="2 3">
    <name type="scientific">Corynebacterium genitalium ATCC 33030</name>
    <dbReference type="NCBI Taxonomy" id="585529"/>
    <lineage>
        <taxon>Bacteria</taxon>
        <taxon>Bacillati</taxon>
        <taxon>Actinomycetota</taxon>
        <taxon>Actinomycetes</taxon>
        <taxon>Mycobacteriales</taxon>
        <taxon>Corynebacteriaceae</taxon>
        <taxon>Corynebacterium</taxon>
    </lineage>
</organism>
<accession>D7WCB1</accession>
<feature type="domain" description="Aminoglycoside phosphotransferase" evidence="1">
    <location>
        <begin position="85"/>
        <end position="254"/>
    </location>
</feature>
<dbReference type="Gene3D" id="3.90.1200.10">
    <property type="match status" value="1"/>
</dbReference>
<name>D7WCB1_9CORY</name>
<keyword evidence="3" id="KW-1185">Reference proteome</keyword>
<dbReference type="OrthoDB" id="3787729at2"/>
<dbReference type="eggNOG" id="COG3281">
    <property type="taxonomic scope" value="Bacteria"/>
</dbReference>
<gene>
    <name evidence="2" type="ORF">HMPREF0291_11120</name>
</gene>
<dbReference type="HOGENOM" id="CLU_029675_0_0_11"/>
<evidence type="ECO:0000313" key="3">
    <source>
        <dbReference type="Proteomes" id="UP000004208"/>
    </source>
</evidence>
<dbReference type="InterPro" id="IPR002575">
    <property type="entry name" value="Aminoglycoside_PTrfase"/>
</dbReference>
<dbReference type="Proteomes" id="UP000004208">
    <property type="component" value="Unassembled WGS sequence"/>
</dbReference>
<reference evidence="2" key="1">
    <citation type="submission" date="2010-06" db="EMBL/GenBank/DDBJ databases">
        <authorList>
            <person name="Muzny D."/>
            <person name="Qin X."/>
            <person name="Buhay C."/>
            <person name="Dugan-Rocha S."/>
            <person name="Ding Y."/>
            <person name="Chen G."/>
            <person name="Hawes A."/>
            <person name="Holder M."/>
            <person name="Jhangiani S."/>
            <person name="Johnson A."/>
            <person name="Khan Z."/>
            <person name="Li Z."/>
            <person name="Liu W."/>
            <person name="Liu X."/>
            <person name="Perez L."/>
            <person name="Shen H."/>
            <person name="Wang Q."/>
            <person name="Watt J."/>
            <person name="Xi L."/>
            <person name="Xin Y."/>
            <person name="Zhou J."/>
            <person name="Deng J."/>
            <person name="Jiang H."/>
            <person name="Liu Y."/>
            <person name="Qu J."/>
            <person name="Song X.-Z."/>
            <person name="Zhang L."/>
            <person name="Villasana D."/>
            <person name="Johnson A."/>
            <person name="Liu J."/>
            <person name="Liyanage D."/>
            <person name="Lorensuhewa L."/>
            <person name="Robinson T."/>
            <person name="Song A."/>
            <person name="Song B.-B."/>
            <person name="Dinh H."/>
            <person name="Thornton R."/>
            <person name="Coyle M."/>
            <person name="Francisco L."/>
            <person name="Jackson L."/>
            <person name="Javaid M."/>
            <person name="Korchina V."/>
            <person name="Kovar C."/>
            <person name="Mata R."/>
            <person name="Mathew T."/>
            <person name="Ngo R."/>
            <person name="Nguyen L."/>
            <person name="Nguyen N."/>
            <person name="Okwuonu G."/>
            <person name="Ongeri F."/>
            <person name="Pham C."/>
            <person name="Simmons D."/>
            <person name="Wilczek-Boney K."/>
            <person name="Hale W."/>
            <person name="Jakkamsetti A."/>
            <person name="Pham P."/>
            <person name="Ruth R."/>
            <person name="San Lucas F."/>
            <person name="Warren J."/>
            <person name="Zhang J."/>
            <person name="Zhao Z."/>
            <person name="Zhou C."/>
            <person name="Zhu D."/>
            <person name="Lee S."/>
            <person name="Bess C."/>
            <person name="Blankenburg K."/>
            <person name="Forbes L."/>
            <person name="Fu Q."/>
            <person name="Gubbala S."/>
            <person name="Hirani K."/>
            <person name="Jayaseelan J.C."/>
            <person name="Lara F."/>
            <person name="Munidasa M."/>
            <person name="Palculict T."/>
            <person name="Patil S."/>
            <person name="Pu L.-L."/>
            <person name="Saada N."/>
            <person name="Tang L."/>
            <person name="Weissenberger G."/>
            <person name="Zhu Y."/>
            <person name="Hemphill L."/>
            <person name="Shang Y."/>
            <person name="Youmans B."/>
            <person name="Ayvaz T."/>
            <person name="Ross M."/>
            <person name="Santibanez J."/>
            <person name="Aqrawi P."/>
            <person name="Gross S."/>
            <person name="Joshi V."/>
            <person name="Fowler G."/>
            <person name="Nazareth L."/>
            <person name="Reid J."/>
            <person name="Worley K."/>
            <person name="Petrosino J."/>
            <person name="Highlander S."/>
            <person name="Gibbs R."/>
        </authorList>
    </citation>
    <scope>NUCLEOTIDE SEQUENCE [LARGE SCALE GENOMIC DNA]</scope>
    <source>
        <strain evidence="2">ATCC 33030</strain>
    </source>
</reference>
<dbReference type="Pfam" id="PF01636">
    <property type="entry name" value="APH"/>
    <property type="match status" value="1"/>
</dbReference>
<protein>
    <recommendedName>
        <fullName evidence="1">Aminoglycoside phosphotransferase domain-containing protein</fullName>
    </recommendedName>
</protein>
<sequence length="356" mass="38641">MDLHATRFYGAKSEPIDSQTVSASVPLGSYEWQILDVQHGATTDFYQVLVADDKDALHTDAGAQAYLEGLAEFGEVHGDMSGSSARPLGADQSNTSLVVDDRWILKVFRKLEEGLNPDVELLTGIADCPHVAGVRGHLVRDGRTLAMTQELIDGGRDGFQLATTNGLSDSDAHALGAAIRTVHDALASAFAVDNVPASQIRDSLNAHLDELVDQAEQLRAHEGTLREIYSRIPDGDLPVQRIHGDLHLGQTLYVPASEPDTGTGHWYLIDFEGEPARPLEQRRQPDHALRDVAGMVRSFGYAELGNTGHLLAGYGTDMDALLAAYVADKAAYEVVYEANNRPDWVDIPLKAIRELG</sequence>
<dbReference type="STRING" id="585529.HMPREF0291_11120"/>